<dbReference type="PROSITE" id="PS00109">
    <property type="entry name" value="PROTEIN_KINASE_TYR"/>
    <property type="match status" value="1"/>
</dbReference>
<evidence type="ECO:0000256" key="1">
    <source>
        <dbReference type="SAM" id="MobiDB-lite"/>
    </source>
</evidence>
<dbReference type="Pfam" id="PF17667">
    <property type="entry name" value="Pkinase_fungal"/>
    <property type="match status" value="1"/>
</dbReference>
<evidence type="ECO:0000313" key="3">
    <source>
        <dbReference type="EMBL" id="CCA77111.1"/>
    </source>
</evidence>
<dbReference type="InterPro" id="IPR000719">
    <property type="entry name" value="Prot_kinase_dom"/>
</dbReference>
<reference evidence="3 4" key="1">
    <citation type="journal article" date="2011" name="PLoS Pathog.">
        <title>Endophytic Life Strategies Decoded by Genome and Transcriptome Analyses of the Mutualistic Root Symbiont Piriformospora indica.</title>
        <authorList>
            <person name="Zuccaro A."/>
            <person name="Lahrmann U."/>
            <person name="Guldener U."/>
            <person name="Langen G."/>
            <person name="Pfiffi S."/>
            <person name="Biedenkopf D."/>
            <person name="Wong P."/>
            <person name="Samans B."/>
            <person name="Grimm C."/>
            <person name="Basiewicz M."/>
            <person name="Murat C."/>
            <person name="Martin F."/>
            <person name="Kogel K.H."/>
        </authorList>
    </citation>
    <scope>NUCLEOTIDE SEQUENCE [LARGE SCALE GENOMIC DNA]</scope>
    <source>
        <strain evidence="3 4">DSM 11827</strain>
    </source>
</reference>
<sequence>MSHGLNWRRSGKITPKAKPSENMRVKEAADVMYHLQARPDLIAIAGVWVRHNEEYNVLFVDACKVYCSRRVMYTEEVCKRLPYAFVWSLYHPLLDTSITRNTTNDKTTFSITLSDGARYDNLELGFTGSVPGRRTTIFFKPDDACTVIKEQYIDSDRRFFEGSILKIIHASGDFPGFVRLKWSEYVKNGGQRLAVSKRSTTRFKTRLVIQDKGTPLDSVKTVRELLMILYDVLEVTRILHRTWHIIHRDISPGNILVTDRGAHIHGTYAS</sequence>
<dbReference type="SUPFAM" id="SSF56112">
    <property type="entry name" value="Protein kinase-like (PK-like)"/>
    <property type="match status" value="1"/>
</dbReference>
<dbReference type="AlphaFoldDB" id="G4U0L8"/>
<gene>
    <name evidence="3" type="ORF">PIIN_11094</name>
</gene>
<dbReference type="EMBL" id="CAFZ01001279">
    <property type="protein sequence ID" value="CCA77111.1"/>
    <property type="molecule type" value="Genomic_DNA"/>
</dbReference>
<dbReference type="InParanoid" id="G4U0L8"/>
<evidence type="ECO:0000313" key="4">
    <source>
        <dbReference type="Proteomes" id="UP000007148"/>
    </source>
</evidence>
<dbReference type="Gene3D" id="1.10.510.10">
    <property type="entry name" value="Transferase(Phosphotransferase) domain 1"/>
    <property type="match status" value="1"/>
</dbReference>
<dbReference type="InterPro" id="IPR040976">
    <property type="entry name" value="Pkinase_fungal"/>
</dbReference>
<keyword evidence="4" id="KW-1185">Reference proteome</keyword>
<feature type="region of interest" description="Disordered" evidence="1">
    <location>
        <begin position="1"/>
        <end position="20"/>
    </location>
</feature>
<protein>
    <recommendedName>
        <fullName evidence="2">Protein kinase domain-containing protein</fullName>
    </recommendedName>
</protein>
<accession>G4U0L8</accession>
<evidence type="ECO:0000259" key="2">
    <source>
        <dbReference type="PROSITE" id="PS50011"/>
    </source>
</evidence>
<name>G4U0L8_SERID</name>
<feature type="domain" description="Protein kinase" evidence="2">
    <location>
        <begin position="116"/>
        <end position="270"/>
    </location>
</feature>
<dbReference type="OrthoDB" id="5569250at2759"/>
<proteinExistence type="predicted"/>
<organism evidence="3 4">
    <name type="scientific">Serendipita indica (strain DSM 11827)</name>
    <name type="common">Root endophyte fungus</name>
    <name type="synonym">Piriformospora indica</name>
    <dbReference type="NCBI Taxonomy" id="1109443"/>
    <lineage>
        <taxon>Eukaryota</taxon>
        <taxon>Fungi</taxon>
        <taxon>Dikarya</taxon>
        <taxon>Basidiomycota</taxon>
        <taxon>Agaricomycotina</taxon>
        <taxon>Agaricomycetes</taxon>
        <taxon>Sebacinales</taxon>
        <taxon>Serendipitaceae</taxon>
        <taxon>Serendipita</taxon>
    </lineage>
</organism>
<dbReference type="Proteomes" id="UP000007148">
    <property type="component" value="Unassembled WGS sequence"/>
</dbReference>
<dbReference type="PROSITE" id="PS50011">
    <property type="entry name" value="PROTEIN_KINASE_DOM"/>
    <property type="match status" value="1"/>
</dbReference>
<comment type="caution">
    <text evidence="3">The sequence shown here is derived from an EMBL/GenBank/DDBJ whole genome shotgun (WGS) entry which is preliminary data.</text>
</comment>
<dbReference type="HOGENOM" id="CLU_090070_0_0_1"/>
<dbReference type="GO" id="GO:0004672">
    <property type="term" value="F:protein kinase activity"/>
    <property type="evidence" value="ECO:0007669"/>
    <property type="project" value="InterPro"/>
</dbReference>
<dbReference type="InterPro" id="IPR008266">
    <property type="entry name" value="Tyr_kinase_AS"/>
</dbReference>
<dbReference type="InterPro" id="IPR011009">
    <property type="entry name" value="Kinase-like_dom_sf"/>
</dbReference>
<dbReference type="GO" id="GO:0005524">
    <property type="term" value="F:ATP binding"/>
    <property type="evidence" value="ECO:0007669"/>
    <property type="project" value="InterPro"/>
</dbReference>